<keyword evidence="2" id="KW-0472">Membrane</keyword>
<evidence type="ECO:0000256" key="2">
    <source>
        <dbReference type="SAM" id="Phobius"/>
    </source>
</evidence>
<keyword evidence="4" id="KW-1185">Reference proteome</keyword>
<protein>
    <submittedName>
        <fullName evidence="3">Uncharacterized protein</fullName>
    </submittedName>
</protein>
<keyword evidence="2" id="KW-1133">Transmembrane helix</keyword>
<reference evidence="4" key="1">
    <citation type="journal article" date="2019" name="Int. J. Syst. Evol. Microbiol.">
        <title>The Global Catalogue of Microorganisms (GCM) 10K type strain sequencing project: providing services to taxonomists for standard genome sequencing and annotation.</title>
        <authorList>
            <consortium name="The Broad Institute Genomics Platform"/>
            <consortium name="The Broad Institute Genome Sequencing Center for Infectious Disease"/>
            <person name="Wu L."/>
            <person name="Ma J."/>
        </authorList>
    </citation>
    <scope>NUCLEOTIDE SEQUENCE [LARGE SCALE GENOMIC DNA]</scope>
    <source>
        <strain evidence="4">CGMCC 4.7093</strain>
    </source>
</reference>
<evidence type="ECO:0000313" key="3">
    <source>
        <dbReference type="EMBL" id="MFC5064875.1"/>
    </source>
</evidence>
<dbReference type="RefSeq" id="WP_378038218.1">
    <property type="nucleotide sequence ID" value="NZ_JBHSIV010000027.1"/>
</dbReference>
<dbReference type="Proteomes" id="UP001595947">
    <property type="component" value="Unassembled WGS sequence"/>
</dbReference>
<accession>A0ABV9YPM9</accession>
<feature type="transmembrane region" description="Helical" evidence="2">
    <location>
        <begin position="36"/>
        <end position="54"/>
    </location>
</feature>
<evidence type="ECO:0000256" key="1">
    <source>
        <dbReference type="SAM" id="MobiDB-lite"/>
    </source>
</evidence>
<keyword evidence="2" id="KW-0812">Transmembrane</keyword>
<proteinExistence type="predicted"/>
<comment type="caution">
    <text evidence="3">The sequence shown here is derived from an EMBL/GenBank/DDBJ whole genome shotgun (WGS) entry which is preliminary data.</text>
</comment>
<feature type="region of interest" description="Disordered" evidence="1">
    <location>
        <begin position="143"/>
        <end position="182"/>
    </location>
</feature>
<feature type="transmembrane region" description="Helical" evidence="2">
    <location>
        <begin position="61"/>
        <end position="78"/>
    </location>
</feature>
<gene>
    <name evidence="3" type="ORF">ACFPBZ_21810</name>
</gene>
<sequence>MSAIGTARWRTVAALSAALLAGTTLVTLSVEVAMDHVWSLLALVVAAAVVRALGAGNPRSILGLAATMLIAQPALHYLGEITATNELANHHDGQTSTLLVAAHLVLIVAVTAMIRAGEDAGHVVALGVRRLVRVLVQPVPSTSPYPAVDSPAEPPPMSYKKRQHVPQPSRRGPPVGLCSFGP</sequence>
<evidence type="ECO:0000313" key="4">
    <source>
        <dbReference type="Proteomes" id="UP001595947"/>
    </source>
</evidence>
<name>A0ABV9YPM9_9PSEU</name>
<feature type="transmembrane region" description="Helical" evidence="2">
    <location>
        <begin position="98"/>
        <end position="116"/>
    </location>
</feature>
<feature type="transmembrane region" description="Helical" evidence="2">
    <location>
        <begin position="12"/>
        <end position="30"/>
    </location>
</feature>
<organism evidence="3 4">
    <name type="scientific">Actinomycetospora atypica</name>
    <dbReference type="NCBI Taxonomy" id="1290095"/>
    <lineage>
        <taxon>Bacteria</taxon>
        <taxon>Bacillati</taxon>
        <taxon>Actinomycetota</taxon>
        <taxon>Actinomycetes</taxon>
        <taxon>Pseudonocardiales</taxon>
        <taxon>Pseudonocardiaceae</taxon>
        <taxon>Actinomycetospora</taxon>
    </lineage>
</organism>
<dbReference type="EMBL" id="JBHSIV010000027">
    <property type="protein sequence ID" value="MFC5064875.1"/>
    <property type="molecule type" value="Genomic_DNA"/>
</dbReference>